<dbReference type="PANTHER" id="PTHR34815:SF2">
    <property type="entry name" value="N-ACETYLTRANSFERASE DOMAIN-CONTAINING PROTEIN"/>
    <property type="match status" value="1"/>
</dbReference>
<evidence type="ECO:0000313" key="3">
    <source>
        <dbReference type="Proteomes" id="UP000305234"/>
    </source>
</evidence>
<dbReference type="InterPro" id="IPR016181">
    <property type="entry name" value="Acyl_CoA_acyltransferase"/>
</dbReference>
<keyword evidence="2" id="KW-0808">Transferase</keyword>
<evidence type="ECO:0000259" key="1">
    <source>
        <dbReference type="PROSITE" id="PS51186"/>
    </source>
</evidence>
<dbReference type="PROSITE" id="PS51186">
    <property type="entry name" value="GNAT"/>
    <property type="match status" value="1"/>
</dbReference>
<dbReference type="GO" id="GO:0016747">
    <property type="term" value="F:acyltransferase activity, transferring groups other than amino-acyl groups"/>
    <property type="evidence" value="ECO:0007669"/>
    <property type="project" value="InterPro"/>
</dbReference>
<dbReference type="RefSeq" id="WP_136997736.1">
    <property type="nucleotide sequence ID" value="NZ_JBFRJO010000021.1"/>
</dbReference>
<dbReference type="PANTHER" id="PTHR34815">
    <property type="entry name" value="LYSINE ACETYLTRANSFERASE"/>
    <property type="match status" value="1"/>
</dbReference>
<protein>
    <submittedName>
        <fullName evidence="2">GNAT family N-acetyltransferase</fullName>
    </submittedName>
</protein>
<sequence length="162" mass="18102">MQELYVLANLGLLRKAEAHELDFIYSMGFDVWGDGLSSEEYLAGCRNSEKYLSGTWYVLVENDQVVSSLIVYSGMFGLKENSFGIGSVATSLELRHQGYASKLVNLVKSELFDKNDGKALYLHSDIEQQFYMKLGFVSIQGSDCMIYTKEPVASNGSIPAYF</sequence>
<dbReference type="Pfam" id="PF00583">
    <property type="entry name" value="Acetyltransf_1"/>
    <property type="match status" value="1"/>
</dbReference>
<dbReference type="Proteomes" id="UP000305234">
    <property type="component" value="Unassembled WGS sequence"/>
</dbReference>
<organism evidence="2 3">
    <name type="scientific">Vibrio kanaloae</name>
    <dbReference type="NCBI Taxonomy" id="170673"/>
    <lineage>
        <taxon>Bacteria</taxon>
        <taxon>Pseudomonadati</taxon>
        <taxon>Pseudomonadota</taxon>
        <taxon>Gammaproteobacteria</taxon>
        <taxon>Vibrionales</taxon>
        <taxon>Vibrionaceae</taxon>
        <taxon>Vibrio</taxon>
    </lineage>
</organism>
<comment type="caution">
    <text evidence="2">The sequence shown here is derived from an EMBL/GenBank/DDBJ whole genome shotgun (WGS) entry which is preliminary data.</text>
</comment>
<dbReference type="CDD" id="cd04301">
    <property type="entry name" value="NAT_SF"/>
    <property type="match status" value="1"/>
</dbReference>
<gene>
    <name evidence="2" type="ORF">FCV52_07265</name>
</gene>
<proteinExistence type="predicted"/>
<feature type="domain" description="N-acetyltransferase" evidence="1">
    <location>
        <begin position="11"/>
        <end position="150"/>
    </location>
</feature>
<accession>A0A4U1Z2K9</accession>
<reference evidence="2 3" key="1">
    <citation type="submission" date="2019-04" db="EMBL/GenBank/DDBJ databases">
        <title>A reverse ecology approach based on a biological definition of microbial populations.</title>
        <authorList>
            <person name="Arevalo P."/>
            <person name="Vaninsberghe D."/>
            <person name="Elsherbini J."/>
            <person name="Gore J."/>
            <person name="Polz M."/>
        </authorList>
    </citation>
    <scope>NUCLEOTIDE SEQUENCE [LARGE SCALE GENOMIC DNA]</scope>
    <source>
        <strain evidence="2 3">10N.261.46.E4</strain>
    </source>
</reference>
<dbReference type="SUPFAM" id="SSF55729">
    <property type="entry name" value="Acyl-CoA N-acyltransferases (Nat)"/>
    <property type="match status" value="1"/>
</dbReference>
<dbReference type="EMBL" id="SYUW01000018">
    <property type="protein sequence ID" value="TKF26661.1"/>
    <property type="molecule type" value="Genomic_DNA"/>
</dbReference>
<evidence type="ECO:0000313" key="2">
    <source>
        <dbReference type="EMBL" id="TKF26661.1"/>
    </source>
</evidence>
<dbReference type="AlphaFoldDB" id="A0A4U1Z2K9"/>
<name>A0A4U1Z2K9_9VIBR</name>
<dbReference type="InterPro" id="IPR053013">
    <property type="entry name" value="LAT"/>
</dbReference>
<dbReference type="Gene3D" id="3.40.630.30">
    <property type="match status" value="1"/>
</dbReference>
<dbReference type="InterPro" id="IPR000182">
    <property type="entry name" value="GNAT_dom"/>
</dbReference>